<dbReference type="InterPro" id="IPR008929">
    <property type="entry name" value="Chondroitin_lyas"/>
</dbReference>
<evidence type="ECO:0000259" key="12">
    <source>
        <dbReference type="Pfam" id="PF03727"/>
    </source>
</evidence>
<keyword evidence="10" id="KW-1133">Transmembrane helix</keyword>
<dbReference type="GO" id="GO:0001678">
    <property type="term" value="P:intracellular glucose homeostasis"/>
    <property type="evidence" value="ECO:0007669"/>
    <property type="project" value="InterPro"/>
</dbReference>
<dbReference type="PRINTS" id="PR00475">
    <property type="entry name" value="HEXOKINASE"/>
</dbReference>
<keyword evidence="5" id="KW-0547">Nucleotide-binding</keyword>
<dbReference type="GO" id="GO:0008865">
    <property type="term" value="F:fructokinase activity"/>
    <property type="evidence" value="ECO:0007669"/>
    <property type="project" value="TreeGrafter"/>
</dbReference>
<dbReference type="SUPFAM" id="SSF53067">
    <property type="entry name" value="Actin-like ATPase domain"/>
    <property type="match status" value="2"/>
</dbReference>
<keyword evidence="8" id="KW-0324">Glycolysis</keyword>
<dbReference type="EC" id="2.7.1.2" evidence="3"/>
<gene>
    <name evidence="13" type="primary">glkA-1</name>
    <name evidence="13" type="ORF">Cob_v007505</name>
</gene>
<evidence type="ECO:0000313" key="14">
    <source>
        <dbReference type="Proteomes" id="UP000014480"/>
    </source>
</evidence>
<dbReference type="GO" id="GO:0004340">
    <property type="term" value="F:glucokinase activity"/>
    <property type="evidence" value="ECO:0007669"/>
    <property type="project" value="UniProtKB-EC"/>
</dbReference>
<keyword evidence="14" id="KW-1185">Reference proteome</keyword>
<accession>A0A484FNE9</accession>
<dbReference type="PANTHER" id="PTHR19443:SF30">
    <property type="entry name" value="GLUCOKINASE-1-RELATED"/>
    <property type="match status" value="1"/>
</dbReference>
<dbReference type="InterPro" id="IPR022673">
    <property type="entry name" value="Hexokinase_C"/>
</dbReference>
<dbReference type="FunFam" id="3.30.420.40:FF:000034">
    <property type="entry name" value="Phosphotransferase"/>
    <property type="match status" value="1"/>
</dbReference>
<dbReference type="Proteomes" id="UP000014480">
    <property type="component" value="Unassembled WGS sequence"/>
</dbReference>
<keyword evidence="10" id="KW-0472">Membrane</keyword>
<dbReference type="Gene3D" id="3.30.420.40">
    <property type="match status" value="1"/>
</dbReference>
<evidence type="ECO:0000256" key="6">
    <source>
        <dbReference type="ARBA" id="ARBA00022777"/>
    </source>
</evidence>
<dbReference type="Gene3D" id="3.40.367.20">
    <property type="match status" value="1"/>
</dbReference>
<name>A0A484FNE9_COLOR</name>
<feature type="region of interest" description="Disordered" evidence="9">
    <location>
        <begin position="502"/>
        <end position="522"/>
    </location>
</feature>
<dbReference type="PROSITE" id="PS51748">
    <property type="entry name" value="HEXOKINASE_2"/>
    <property type="match status" value="1"/>
</dbReference>
<evidence type="ECO:0000256" key="10">
    <source>
        <dbReference type="SAM" id="Phobius"/>
    </source>
</evidence>
<dbReference type="GO" id="GO:0005739">
    <property type="term" value="C:mitochondrion"/>
    <property type="evidence" value="ECO:0007669"/>
    <property type="project" value="TreeGrafter"/>
</dbReference>
<comment type="similarity">
    <text evidence="2">Belongs to the hexokinase family.</text>
</comment>
<evidence type="ECO:0000256" key="5">
    <source>
        <dbReference type="ARBA" id="ARBA00022741"/>
    </source>
</evidence>
<dbReference type="GO" id="GO:0005524">
    <property type="term" value="F:ATP binding"/>
    <property type="evidence" value="ECO:0007669"/>
    <property type="project" value="UniProtKB-KW"/>
</dbReference>
<dbReference type="Gene3D" id="1.50.10.100">
    <property type="entry name" value="Chondroitin AC/alginate lyase"/>
    <property type="match status" value="1"/>
</dbReference>
<keyword evidence="4" id="KW-0808">Transferase</keyword>
<comment type="pathway">
    <text evidence="1">Carbohydrate degradation; glycolysis; D-glyceraldehyde 3-phosphate and glycerone phosphate from D-glucose: step 1/4.</text>
</comment>
<dbReference type="OrthoDB" id="5280547at2759"/>
<dbReference type="GO" id="GO:0005829">
    <property type="term" value="C:cytosol"/>
    <property type="evidence" value="ECO:0007669"/>
    <property type="project" value="TreeGrafter"/>
</dbReference>
<dbReference type="GO" id="GO:0006006">
    <property type="term" value="P:glucose metabolic process"/>
    <property type="evidence" value="ECO:0007669"/>
    <property type="project" value="TreeGrafter"/>
</dbReference>
<dbReference type="EMBL" id="AMCV02000020">
    <property type="protein sequence ID" value="TDZ19408.1"/>
    <property type="molecule type" value="Genomic_DNA"/>
</dbReference>
<dbReference type="UniPathway" id="UPA00109">
    <property type="reaction ID" value="UER00180"/>
</dbReference>
<feature type="transmembrane region" description="Helical" evidence="10">
    <location>
        <begin position="733"/>
        <end position="758"/>
    </location>
</feature>
<proteinExistence type="inferred from homology"/>
<dbReference type="InterPro" id="IPR043129">
    <property type="entry name" value="ATPase_NBD"/>
</dbReference>
<protein>
    <recommendedName>
        <fullName evidence="3">glucokinase</fullName>
        <ecNumber evidence="3">2.7.1.2</ecNumber>
    </recommendedName>
</protein>
<evidence type="ECO:0000313" key="13">
    <source>
        <dbReference type="EMBL" id="TDZ19408.1"/>
    </source>
</evidence>
<dbReference type="InterPro" id="IPR001312">
    <property type="entry name" value="Hexokinase"/>
</dbReference>
<evidence type="ECO:0000256" key="8">
    <source>
        <dbReference type="ARBA" id="ARBA00023152"/>
    </source>
</evidence>
<dbReference type="InterPro" id="IPR022672">
    <property type="entry name" value="Hexokinase_N"/>
</dbReference>
<dbReference type="SUPFAM" id="SSF48230">
    <property type="entry name" value="Chondroitin AC/alginate lyase"/>
    <property type="match status" value="1"/>
</dbReference>
<organism evidence="13 14">
    <name type="scientific">Colletotrichum orbiculare (strain 104-T / ATCC 96160 / CBS 514.97 / LARS 414 / MAFF 240422)</name>
    <name type="common">Cucumber anthracnose fungus</name>
    <name type="synonym">Colletotrichum lagenarium</name>
    <dbReference type="NCBI Taxonomy" id="1213857"/>
    <lineage>
        <taxon>Eukaryota</taxon>
        <taxon>Fungi</taxon>
        <taxon>Dikarya</taxon>
        <taxon>Ascomycota</taxon>
        <taxon>Pezizomycotina</taxon>
        <taxon>Sordariomycetes</taxon>
        <taxon>Hypocreomycetidae</taxon>
        <taxon>Glomerellales</taxon>
        <taxon>Glomerellaceae</taxon>
        <taxon>Colletotrichum</taxon>
        <taxon>Colletotrichum orbiculare species complex</taxon>
    </lineage>
</organism>
<feature type="transmembrane region" description="Helical" evidence="10">
    <location>
        <begin position="810"/>
        <end position="831"/>
    </location>
</feature>
<reference evidence="14" key="1">
    <citation type="journal article" date="2013" name="New Phytol.">
        <title>Comparative genomic and transcriptomic analyses reveal the hemibiotrophic stage shift of Colletotrichum fungi.</title>
        <authorList>
            <person name="Gan P."/>
            <person name="Ikeda K."/>
            <person name="Irieda H."/>
            <person name="Narusaka M."/>
            <person name="O'Connell R.J."/>
            <person name="Narusaka Y."/>
            <person name="Takano Y."/>
            <person name="Kubo Y."/>
            <person name="Shirasu K."/>
        </authorList>
    </citation>
    <scope>NUCLEOTIDE SEQUENCE [LARGE SCALE GENOMIC DNA]</scope>
    <source>
        <strain evidence="14">104-T / ATCC 96160 / CBS 514.97 / LARS 414 / MAFF 240422</strain>
    </source>
</reference>
<comment type="caution">
    <text evidence="13">The sequence shown here is derived from an EMBL/GenBank/DDBJ whole genome shotgun (WGS) entry which is preliminary data.</text>
</comment>
<dbReference type="Gene3D" id="2.70.50.70">
    <property type="match status" value="1"/>
</dbReference>
<evidence type="ECO:0000256" key="4">
    <source>
        <dbReference type="ARBA" id="ARBA00022679"/>
    </source>
</evidence>
<dbReference type="Pfam" id="PF00349">
    <property type="entry name" value="Hexokinase_1"/>
    <property type="match status" value="1"/>
</dbReference>
<evidence type="ECO:0000256" key="2">
    <source>
        <dbReference type="ARBA" id="ARBA00009225"/>
    </source>
</evidence>
<evidence type="ECO:0000256" key="3">
    <source>
        <dbReference type="ARBA" id="ARBA00012323"/>
    </source>
</evidence>
<dbReference type="GO" id="GO:0006096">
    <property type="term" value="P:glycolytic process"/>
    <property type="evidence" value="ECO:0007669"/>
    <property type="project" value="UniProtKB-UniPathway"/>
</dbReference>
<dbReference type="STRING" id="1213857.A0A484FNE9"/>
<evidence type="ECO:0000256" key="1">
    <source>
        <dbReference type="ARBA" id="ARBA00004888"/>
    </source>
</evidence>
<reference evidence="14" key="2">
    <citation type="journal article" date="2019" name="Mol. Plant Microbe Interact.">
        <title>Genome sequence resources for four phytopathogenic fungi from the Colletotrichum orbiculare species complex.</title>
        <authorList>
            <person name="Gan P."/>
            <person name="Tsushima A."/>
            <person name="Narusaka M."/>
            <person name="Narusaka Y."/>
            <person name="Takano Y."/>
            <person name="Kubo Y."/>
            <person name="Shirasu K."/>
        </authorList>
    </citation>
    <scope>GENOME REANNOTATION</scope>
    <source>
        <strain evidence="14">104-T / ATCC 96160 / CBS 514.97 / LARS 414 / MAFF 240422</strain>
    </source>
</reference>
<evidence type="ECO:0000259" key="11">
    <source>
        <dbReference type="Pfam" id="PF00349"/>
    </source>
</evidence>
<dbReference type="PANTHER" id="PTHR19443">
    <property type="entry name" value="HEXOKINASE"/>
    <property type="match status" value="1"/>
</dbReference>
<keyword evidence="7" id="KW-0067">ATP-binding</keyword>
<feature type="compositionally biased region" description="Polar residues" evidence="9">
    <location>
        <begin position="508"/>
        <end position="522"/>
    </location>
</feature>
<sequence>MSPTKEDDRVSNQISQARKIAQEFEFPAEDVRRATARFLKQLNEGLEKDGTSMCQIPSYVTKLPNGSEKGVCLAIDLGGTNLRVCSVDLHGDSTYSLTQSKVTIPRPLMSAPTYKDLFRFIALQMRQFMEKHHAADVEIWTSLLREGTITDDIRRRHLKSLGFTFSFTFDQHALNRGELLYWTKSFDIPDAVGRDPCAMLQEALDEQRLPLLVTALANDTVGTLAARAYTSPGRSSTVVGAIFGTGTNGAYMERISRITKLRSGQAYLGEDPDAVMALNTEWGGFDNKLEVLPTTRFDKELDEESVNPDDQHFEKRISGMYLGELLRRILVHLRQVDSRIFDMKVAEESLLHVPDSIDSSLLSLAVKDRSPDLDATRLAVSKVLGVKDVSETDARAIRILSEAIGRRAARLSSVAIAGVALQSGRLSATLATTSKPVDVSWGVGLNILTPLFYGVQSLWNLVARWLHVTVRTQTTSVTMQFSTLLSILAGAGLTSAHMAMTDPAPLRSKTNPNTSPGSADYSYSSPLSAGGSDYPCKGYLSLLGTSEAAPVAEWNAGGKYSVSLSSGASHGGGSCQISLSFDGGKTFKVIHSYVGGCPTEGGGDLGFTLPADTPSSDEAVLAWSWFNKVGNREMYMNCAVIKVSGGSGGAPMRCHRRETADPDLAQGQEVVPAVVLVLATQALVLVLVPGLGLGLGLVLVLVLGLALQALGLGLGLGLGLAPAPAPAPALAPALGLGLGLGLGLDLDLALALVVAIQAVALDLDLDLDRAVHLVYALAMTLSWSMLQSLDRRAGAVIAADCRRVVMKFSLSLSLSALALAGFLTPCLATVADIPGIFGPFYPLTPSPAGDITKFLKSRPSDFVHPGIWHTHEDLERIRNGVVEGREPWKTSFEAFSKDSYSRATYEMRGPKPVISRGSVSNYTTFTSDARAAWQNALMWYITRNDAHWNRSTTILDGWGSGLVDIIGTDRSLLIGLEGDLFVNAAEIMRWEGNWTEAGAKWQGGSGFSIQLYWLFSRQSVGIGQANYGMASIKALLSFAVYLDDVVLYNYAINEYLNNPCAGLYSMFEPETGQSSESGRDQSHTMTGIGWAALAARVAQSQGSDLYSQGNDLLLKGAEYTAKFNLNETIEYDPKWFRCEAVLVNGPWAAISQDKRGVTASNPMWDIVYYQYVVKRGREAPWTSKAKQTVGMEGRLTGSDHPSWGGLIWAY</sequence>
<dbReference type="AlphaFoldDB" id="A0A484FNE9"/>
<dbReference type="GO" id="GO:0005536">
    <property type="term" value="F:D-glucose binding"/>
    <property type="evidence" value="ECO:0007669"/>
    <property type="project" value="InterPro"/>
</dbReference>
<feature type="transmembrane region" description="Helical" evidence="10">
    <location>
        <begin position="670"/>
        <end position="691"/>
    </location>
</feature>
<dbReference type="Pfam" id="PF03727">
    <property type="entry name" value="Hexokinase_2"/>
    <property type="match status" value="1"/>
</dbReference>
<evidence type="ECO:0000256" key="9">
    <source>
        <dbReference type="SAM" id="MobiDB-lite"/>
    </source>
</evidence>
<feature type="transmembrane region" description="Helical" evidence="10">
    <location>
        <begin position="697"/>
        <end position="721"/>
    </location>
</feature>
<feature type="domain" description="Hexokinase C-terminal" evidence="12">
    <location>
        <begin position="239"/>
        <end position="425"/>
    </location>
</feature>
<keyword evidence="6" id="KW-0418">Kinase</keyword>
<feature type="domain" description="Hexokinase N-terminal" evidence="11">
    <location>
        <begin position="17"/>
        <end position="229"/>
    </location>
</feature>
<evidence type="ECO:0000256" key="7">
    <source>
        <dbReference type="ARBA" id="ARBA00022840"/>
    </source>
</evidence>
<keyword evidence="10" id="KW-0812">Transmembrane</keyword>